<evidence type="ECO:0000313" key="3">
    <source>
        <dbReference type="Proteomes" id="UP000569092"/>
    </source>
</evidence>
<feature type="transmembrane region" description="Helical" evidence="1">
    <location>
        <begin position="58"/>
        <end position="74"/>
    </location>
</feature>
<dbReference type="EMBL" id="JACHDZ010000004">
    <property type="protein sequence ID" value="MBB5345076.1"/>
    <property type="molecule type" value="Genomic_DNA"/>
</dbReference>
<dbReference type="AlphaFoldDB" id="A0A7W8N602"/>
<protein>
    <submittedName>
        <fullName evidence="2">Uncharacterized protein</fullName>
    </submittedName>
</protein>
<gene>
    <name evidence="2" type="ORF">HDF10_003062</name>
</gene>
<keyword evidence="1" id="KW-0472">Membrane</keyword>
<organism evidence="2 3">
    <name type="scientific">Tunturiibacter lichenicola</name>
    <dbReference type="NCBI Taxonomy" id="2051959"/>
    <lineage>
        <taxon>Bacteria</taxon>
        <taxon>Pseudomonadati</taxon>
        <taxon>Acidobacteriota</taxon>
        <taxon>Terriglobia</taxon>
        <taxon>Terriglobales</taxon>
        <taxon>Acidobacteriaceae</taxon>
        <taxon>Tunturiibacter</taxon>
    </lineage>
</organism>
<sequence length="84" mass="9640">MKDNRSQEQKRQARRARLSIWFFCGILMLADGLVLLGQGIFERFGHEPATVLANLQPTLWWGVLLTLFGGFYTVRFRPAVQSVD</sequence>
<keyword evidence="1" id="KW-1133">Transmembrane helix</keyword>
<proteinExistence type="predicted"/>
<dbReference type="Proteomes" id="UP000569092">
    <property type="component" value="Unassembled WGS sequence"/>
</dbReference>
<name>A0A7W8N602_9BACT</name>
<feature type="transmembrane region" description="Helical" evidence="1">
    <location>
        <begin position="20"/>
        <end position="38"/>
    </location>
</feature>
<keyword evidence="1" id="KW-0812">Transmembrane</keyword>
<evidence type="ECO:0000313" key="2">
    <source>
        <dbReference type="EMBL" id="MBB5345076.1"/>
    </source>
</evidence>
<reference evidence="2 3" key="1">
    <citation type="submission" date="2020-08" db="EMBL/GenBank/DDBJ databases">
        <title>Genomic Encyclopedia of Type Strains, Phase IV (KMG-V): Genome sequencing to study the core and pangenomes of soil and plant-associated prokaryotes.</title>
        <authorList>
            <person name="Whitman W."/>
        </authorList>
    </citation>
    <scope>NUCLEOTIDE SEQUENCE [LARGE SCALE GENOMIC DNA]</scope>
    <source>
        <strain evidence="2 3">M8US30</strain>
    </source>
</reference>
<evidence type="ECO:0000256" key="1">
    <source>
        <dbReference type="SAM" id="Phobius"/>
    </source>
</evidence>
<comment type="caution">
    <text evidence="2">The sequence shown here is derived from an EMBL/GenBank/DDBJ whole genome shotgun (WGS) entry which is preliminary data.</text>
</comment>
<accession>A0A7W8N602</accession>